<sequence>MSVPSEPQPSGEIELAIVTLRFDAADAAALVAVLSKYVVLTRMEPGCRNVDLCASVTRPGRYLVIQKWESAEAQRAHFDGAVMVEMARACTGVLSAPPDIDLWDGPSAHDLA</sequence>
<dbReference type="EMBL" id="CAEZSR010000097">
    <property type="protein sequence ID" value="CAB4571342.1"/>
    <property type="molecule type" value="Genomic_DNA"/>
</dbReference>
<accession>A0A6J6E4N6</accession>
<dbReference type="Gene3D" id="3.30.70.100">
    <property type="match status" value="1"/>
</dbReference>
<evidence type="ECO:0000313" key="2">
    <source>
        <dbReference type="EMBL" id="CAB4571342.1"/>
    </source>
</evidence>
<dbReference type="SUPFAM" id="SSF54909">
    <property type="entry name" value="Dimeric alpha+beta barrel"/>
    <property type="match status" value="1"/>
</dbReference>
<feature type="domain" description="ABM" evidence="1">
    <location>
        <begin position="12"/>
        <end position="102"/>
    </location>
</feature>
<protein>
    <submittedName>
        <fullName evidence="2">Unannotated protein</fullName>
    </submittedName>
</protein>
<proteinExistence type="predicted"/>
<organism evidence="2">
    <name type="scientific">freshwater metagenome</name>
    <dbReference type="NCBI Taxonomy" id="449393"/>
    <lineage>
        <taxon>unclassified sequences</taxon>
        <taxon>metagenomes</taxon>
        <taxon>ecological metagenomes</taxon>
    </lineage>
</organism>
<gene>
    <name evidence="2" type="ORF">UFOPK1493_02417</name>
</gene>
<name>A0A6J6E4N6_9ZZZZ</name>
<dbReference type="InterPro" id="IPR007138">
    <property type="entry name" value="ABM_dom"/>
</dbReference>
<evidence type="ECO:0000259" key="1">
    <source>
        <dbReference type="PROSITE" id="PS51725"/>
    </source>
</evidence>
<dbReference type="Pfam" id="PF03992">
    <property type="entry name" value="ABM"/>
    <property type="match status" value="1"/>
</dbReference>
<dbReference type="PROSITE" id="PS51725">
    <property type="entry name" value="ABM"/>
    <property type="match status" value="1"/>
</dbReference>
<dbReference type="AlphaFoldDB" id="A0A6J6E4N6"/>
<dbReference type="InterPro" id="IPR011008">
    <property type="entry name" value="Dimeric_a/b-barrel"/>
</dbReference>
<reference evidence="2" key="1">
    <citation type="submission" date="2020-05" db="EMBL/GenBank/DDBJ databases">
        <authorList>
            <person name="Chiriac C."/>
            <person name="Salcher M."/>
            <person name="Ghai R."/>
            <person name="Kavagutti S V."/>
        </authorList>
    </citation>
    <scope>NUCLEOTIDE SEQUENCE</scope>
</reference>